<comment type="caution">
    <text evidence="2">The sequence shown here is derived from an EMBL/GenBank/DDBJ whole genome shotgun (WGS) entry which is preliminary data.</text>
</comment>
<name>A0A842HRH4_9BURK</name>
<keyword evidence="1" id="KW-1133">Transmembrane helix</keyword>
<keyword evidence="1" id="KW-0472">Membrane</keyword>
<keyword evidence="1" id="KW-0812">Transmembrane</keyword>
<sequence>MAPITSRPSLDEHDVATVRQLYGEAQNWTRHYEQLIVNANVLIVSACLIFVGLAFGDKVSALQASLLMVIPFGMTIIGITLTNTLFNLYAVCIRRMSRLENLLGCFDPVRFDAIDRAGPLLPQEFMALPVKRPTSVRFFIGMHGLLGCAYIGITALKWL</sequence>
<dbReference type="EMBL" id="JACJUU010000013">
    <property type="protein sequence ID" value="MBC2770863.1"/>
    <property type="molecule type" value="Genomic_DNA"/>
</dbReference>
<accession>A0A842HRH4</accession>
<organism evidence="2 3">
    <name type="scientific">Pusillimonas minor</name>
    <dbReference type="NCBI Taxonomy" id="2697024"/>
    <lineage>
        <taxon>Bacteria</taxon>
        <taxon>Pseudomonadati</taxon>
        <taxon>Pseudomonadota</taxon>
        <taxon>Betaproteobacteria</taxon>
        <taxon>Burkholderiales</taxon>
        <taxon>Alcaligenaceae</taxon>
        <taxon>Pusillimonas</taxon>
    </lineage>
</organism>
<dbReference type="RefSeq" id="WP_185780522.1">
    <property type="nucleotide sequence ID" value="NZ_JACJUU010000013.1"/>
</dbReference>
<dbReference type="Proteomes" id="UP000545386">
    <property type="component" value="Unassembled WGS sequence"/>
</dbReference>
<proteinExistence type="predicted"/>
<evidence type="ECO:0000313" key="2">
    <source>
        <dbReference type="EMBL" id="MBC2770863.1"/>
    </source>
</evidence>
<feature type="transmembrane region" description="Helical" evidence="1">
    <location>
        <begin position="35"/>
        <end position="55"/>
    </location>
</feature>
<evidence type="ECO:0000313" key="3">
    <source>
        <dbReference type="Proteomes" id="UP000545386"/>
    </source>
</evidence>
<dbReference type="AlphaFoldDB" id="A0A842HRH4"/>
<evidence type="ECO:0000256" key="1">
    <source>
        <dbReference type="SAM" id="Phobius"/>
    </source>
</evidence>
<feature type="transmembrane region" description="Helical" evidence="1">
    <location>
        <begin position="136"/>
        <end position="156"/>
    </location>
</feature>
<reference evidence="2 3" key="1">
    <citation type="submission" date="2020-08" db="EMBL/GenBank/DDBJ databases">
        <title>Paraeoetvoesia sp. YC-7-48 draft genome sequence.</title>
        <authorList>
            <person name="Yao L."/>
        </authorList>
    </citation>
    <scope>NUCLEOTIDE SEQUENCE [LARGE SCALE GENOMIC DNA]</scope>
    <source>
        <strain evidence="3">YC-7-48</strain>
    </source>
</reference>
<feature type="transmembrane region" description="Helical" evidence="1">
    <location>
        <begin position="67"/>
        <end position="89"/>
    </location>
</feature>
<protein>
    <submittedName>
        <fullName evidence="2">Uncharacterized protein</fullName>
    </submittedName>
</protein>
<gene>
    <name evidence="2" type="ORF">GTU67_13180</name>
</gene>
<keyword evidence="3" id="KW-1185">Reference proteome</keyword>